<dbReference type="InterPro" id="IPR000366">
    <property type="entry name" value="GPCR_STE2"/>
</dbReference>
<dbReference type="GO" id="GO:0004932">
    <property type="term" value="F:mating-type factor pheromone receptor activity"/>
    <property type="evidence" value="ECO:0007669"/>
    <property type="project" value="InterPro"/>
</dbReference>
<name>A0A6A6T702_9PLEO</name>
<feature type="transmembrane region" description="Helical" evidence="1">
    <location>
        <begin position="271"/>
        <end position="292"/>
    </location>
</feature>
<accession>A0A6A6T702</accession>
<keyword evidence="1" id="KW-0472">Membrane</keyword>
<feature type="transmembrane region" description="Helical" evidence="1">
    <location>
        <begin position="206"/>
        <end position="229"/>
    </location>
</feature>
<feature type="transmembrane region" description="Helical" evidence="1">
    <location>
        <begin position="48"/>
        <end position="68"/>
    </location>
</feature>
<dbReference type="Pfam" id="PF02116">
    <property type="entry name" value="STE2"/>
    <property type="match status" value="1"/>
</dbReference>
<evidence type="ECO:0000313" key="2">
    <source>
        <dbReference type="EMBL" id="KAF2654608.1"/>
    </source>
</evidence>
<dbReference type="OrthoDB" id="5402633at2759"/>
<evidence type="ECO:0000256" key="1">
    <source>
        <dbReference type="SAM" id="Phobius"/>
    </source>
</evidence>
<dbReference type="PANTHER" id="PTHR28009:SF1">
    <property type="entry name" value="PHEROMONE ALPHA FACTOR RECEPTOR"/>
    <property type="match status" value="1"/>
</dbReference>
<dbReference type="InterPro" id="IPR027458">
    <property type="entry name" value="STE2_TM1-TM2_sf"/>
</dbReference>
<feature type="transmembrane region" description="Helical" evidence="1">
    <location>
        <begin position="241"/>
        <end position="259"/>
    </location>
</feature>
<keyword evidence="1" id="KW-1133">Transmembrane helix</keyword>
<dbReference type="Gene3D" id="1.10.287.920">
    <property type="entry name" value="Pheromone alpha factor receptor"/>
    <property type="match status" value="1"/>
</dbReference>
<gene>
    <name evidence="2" type="ORF">K491DRAFT_464531</name>
</gene>
<organism evidence="2 3">
    <name type="scientific">Lophiostoma macrostomum CBS 122681</name>
    <dbReference type="NCBI Taxonomy" id="1314788"/>
    <lineage>
        <taxon>Eukaryota</taxon>
        <taxon>Fungi</taxon>
        <taxon>Dikarya</taxon>
        <taxon>Ascomycota</taxon>
        <taxon>Pezizomycotina</taxon>
        <taxon>Dothideomycetes</taxon>
        <taxon>Pleosporomycetidae</taxon>
        <taxon>Pleosporales</taxon>
        <taxon>Lophiostomataceae</taxon>
        <taxon>Lophiostoma</taxon>
    </lineage>
</organism>
<feature type="transmembrane region" description="Helical" evidence="1">
    <location>
        <begin position="134"/>
        <end position="154"/>
    </location>
</feature>
<proteinExistence type="predicted"/>
<evidence type="ECO:0000313" key="3">
    <source>
        <dbReference type="Proteomes" id="UP000799324"/>
    </source>
</evidence>
<dbReference type="GO" id="GO:0000750">
    <property type="term" value="P:pheromone-dependent signal transduction involved in conjugation with cellular fusion"/>
    <property type="evidence" value="ECO:0007669"/>
    <property type="project" value="TreeGrafter"/>
</dbReference>
<reference evidence="2" key="1">
    <citation type="journal article" date="2020" name="Stud. Mycol.">
        <title>101 Dothideomycetes genomes: a test case for predicting lifestyles and emergence of pathogens.</title>
        <authorList>
            <person name="Haridas S."/>
            <person name="Albert R."/>
            <person name="Binder M."/>
            <person name="Bloem J."/>
            <person name="Labutti K."/>
            <person name="Salamov A."/>
            <person name="Andreopoulos B."/>
            <person name="Baker S."/>
            <person name="Barry K."/>
            <person name="Bills G."/>
            <person name="Bluhm B."/>
            <person name="Cannon C."/>
            <person name="Castanera R."/>
            <person name="Culley D."/>
            <person name="Daum C."/>
            <person name="Ezra D."/>
            <person name="Gonzalez J."/>
            <person name="Henrissat B."/>
            <person name="Kuo A."/>
            <person name="Liang C."/>
            <person name="Lipzen A."/>
            <person name="Lutzoni F."/>
            <person name="Magnuson J."/>
            <person name="Mondo S."/>
            <person name="Nolan M."/>
            <person name="Ohm R."/>
            <person name="Pangilinan J."/>
            <person name="Park H.-J."/>
            <person name="Ramirez L."/>
            <person name="Alfaro M."/>
            <person name="Sun H."/>
            <person name="Tritt A."/>
            <person name="Yoshinaga Y."/>
            <person name="Zwiers L.-H."/>
            <person name="Turgeon B."/>
            <person name="Goodwin S."/>
            <person name="Spatafora J."/>
            <person name="Crous P."/>
            <person name="Grigoriev I."/>
        </authorList>
    </citation>
    <scope>NUCLEOTIDE SEQUENCE</scope>
    <source>
        <strain evidence="2">CBS 122681</strain>
    </source>
</reference>
<sequence>MPTMATATAPPNFDPFNQNFTLIDGNGHEVLASMTIIDQARVYGMRTAINHGTQVGASFILLLVLLLLTRREKRRSWIFIMNALCLVINTIDSLLTCVYFTGNFFNIYSILTGDTSRDTATDKGVSIAANTLTLILYICIMISLSMQVWVVCVTTPKLQRILIMSVTTFIAMIAVGFRFAVTIIGNHTIVESTTMEDHQGVLRLNYIFQAIAIWAYCFVFTVKLGFALLQRHRLGMTQFGPMQVIFIMGAQCMIIPAIFTCLEFQDTVPELGSQALTVVCLFLPLSAIWAGVIANDPGIASNGADAHQQLLKGQFGRSTADSLDNTCMSNCKGSTIASSLGTSPDSPTSYKHGSVDDGRIYVDREWAVDNDKAEASNTYGKV</sequence>
<protein>
    <recommendedName>
        <fullName evidence="4">Pheromone alpha factor receptor</fullName>
    </recommendedName>
</protein>
<keyword evidence="3" id="KW-1185">Reference proteome</keyword>
<dbReference type="AlphaFoldDB" id="A0A6A6T702"/>
<evidence type="ECO:0008006" key="4">
    <source>
        <dbReference type="Google" id="ProtNLM"/>
    </source>
</evidence>
<dbReference type="CDD" id="cd14939">
    <property type="entry name" value="7tmD_STE2"/>
    <property type="match status" value="1"/>
</dbReference>
<feature type="transmembrane region" description="Helical" evidence="1">
    <location>
        <begin position="80"/>
        <end position="101"/>
    </location>
</feature>
<dbReference type="PANTHER" id="PTHR28009">
    <property type="entry name" value="PHEROMONE ALPHA FACTOR RECEPTOR"/>
    <property type="match status" value="1"/>
</dbReference>
<feature type="transmembrane region" description="Helical" evidence="1">
    <location>
        <begin position="161"/>
        <end position="186"/>
    </location>
</feature>
<dbReference type="PRINTS" id="PR00250">
    <property type="entry name" value="GPCRSTE2"/>
</dbReference>
<dbReference type="GO" id="GO:0038038">
    <property type="term" value="C:G protein-coupled receptor homodimeric complex"/>
    <property type="evidence" value="ECO:0007669"/>
    <property type="project" value="TreeGrafter"/>
</dbReference>
<dbReference type="EMBL" id="MU004361">
    <property type="protein sequence ID" value="KAF2654608.1"/>
    <property type="molecule type" value="Genomic_DNA"/>
</dbReference>
<dbReference type="Proteomes" id="UP000799324">
    <property type="component" value="Unassembled WGS sequence"/>
</dbReference>
<keyword evidence="1" id="KW-0812">Transmembrane</keyword>